<gene>
    <name evidence="4" type="ORF">ARHIZOSPH14_22890</name>
</gene>
<accession>A0A9W6CWU0</accession>
<dbReference type="RefSeq" id="WP_281885081.1">
    <property type="nucleotide sequence ID" value="NZ_BSDP01000001.1"/>
</dbReference>
<protein>
    <recommendedName>
        <fullName evidence="6">Integral membrane protein</fullName>
    </recommendedName>
</protein>
<feature type="transmembrane region" description="Helical" evidence="3">
    <location>
        <begin position="247"/>
        <end position="274"/>
    </location>
</feature>
<evidence type="ECO:0000256" key="2">
    <source>
        <dbReference type="SAM" id="MobiDB-lite"/>
    </source>
</evidence>
<evidence type="ECO:0000313" key="4">
    <source>
        <dbReference type="EMBL" id="GLI28047.1"/>
    </source>
</evidence>
<dbReference type="EMBL" id="BSDP01000001">
    <property type="protein sequence ID" value="GLI28047.1"/>
    <property type="molecule type" value="Genomic_DNA"/>
</dbReference>
<comment type="caution">
    <text evidence="4">The sequence shown here is derived from an EMBL/GenBank/DDBJ whole genome shotgun (WGS) entry which is preliminary data.</text>
</comment>
<feature type="region of interest" description="Disordered" evidence="2">
    <location>
        <begin position="452"/>
        <end position="482"/>
    </location>
</feature>
<feature type="coiled-coil region" evidence="1">
    <location>
        <begin position="6"/>
        <end position="38"/>
    </location>
</feature>
<keyword evidence="1" id="KW-0175">Coiled coil</keyword>
<proteinExistence type="predicted"/>
<feature type="transmembrane region" description="Helical" evidence="3">
    <location>
        <begin position="281"/>
        <end position="306"/>
    </location>
</feature>
<feature type="transmembrane region" description="Helical" evidence="3">
    <location>
        <begin position="417"/>
        <end position="437"/>
    </location>
</feature>
<evidence type="ECO:0000313" key="5">
    <source>
        <dbReference type="Proteomes" id="UP001144396"/>
    </source>
</evidence>
<organism evidence="4 5">
    <name type="scientific">Agromyces rhizosphaerae</name>
    <dbReference type="NCBI Taxonomy" id="88374"/>
    <lineage>
        <taxon>Bacteria</taxon>
        <taxon>Bacillati</taxon>
        <taxon>Actinomycetota</taxon>
        <taxon>Actinomycetes</taxon>
        <taxon>Micrococcales</taxon>
        <taxon>Microbacteriaceae</taxon>
        <taxon>Agromyces</taxon>
    </lineage>
</organism>
<feature type="compositionally biased region" description="Acidic residues" evidence="2">
    <location>
        <begin position="453"/>
        <end position="471"/>
    </location>
</feature>
<evidence type="ECO:0000256" key="3">
    <source>
        <dbReference type="SAM" id="Phobius"/>
    </source>
</evidence>
<sequence length="482" mass="49808">MAQAEDRALAERIAALEAENARLRASMEETAAAAAEERPARTRSSGRGRTVVAAILLIVGIVLAPIAVLGGWARAQLVDTDQFVATFGPLAEDPAVQAYVADQATAVVLEQVDVEGLTGSVFDGIRDLDIPDAAKQALTLLEGPAVQGIENLVGTVVERLVESDAFVEVFQTALRTSHTQLVAALQGDPDAALSFDESGQIGIQLAPVIAEVKDRLVDAGVGFAASIPEVDRTIVIAQADALVTVQLVYALAVTAGTWLPWVVIGLLVIGVVAARNRPRTLVWTGAGLAVSLGLLAGGFGIARLYFLASVSPSLMPLGAAEAVYDQIVDRMAATAVALALFGVAVAVIAWFAGGSETAGRIRELGSAGFGSVRRAGLARGVSTGGFGRWLDRQALLVRIAVLVIGAAVVLFTRPVTVGLVIGTVIVVLVVLALLELLRLPEEDELAVAAATEEVAEAEAEREADGDDDDASADAPVTGANAR</sequence>
<keyword evidence="3" id="KW-1133">Transmembrane helix</keyword>
<evidence type="ECO:0008006" key="6">
    <source>
        <dbReference type="Google" id="ProtNLM"/>
    </source>
</evidence>
<feature type="transmembrane region" description="Helical" evidence="3">
    <location>
        <begin position="331"/>
        <end position="352"/>
    </location>
</feature>
<keyword evidence="5" id="KW-1185">Reference proteome</keyword>
<dbReference type="Proteomes" id="UP001144396">
    <property type="component" value="Unassembled WGS sequence"/>
</dbReference>
<name>A0A9W6CWU0_9MICO</name>
<feature type="transmembrane region" description="Helical" evidence="3">
    <location>
        <begin position="395"/>
        <end position="411"/>
    </location>
</feature>
<keyword evidence="3" id="KW-0472">Membrane</keyword>
<reference evidence="4" key="1">
    <citation type="submission" date="2022-12" db="EMBL/GenBank/DDBJ databases">
        <title>Reference genome sequencing for broad-spectrum identification of bacterial and archaeal isolates by mass spectrometry.</title>
        <authorList>
            <person name="Sekiguchi Y."/>
            <person name="Tourlousse D.M."/>
        </authorList>
    </citation>
    <scope>NUCLEOTIDE SEQUENCE</scope>
    <source>
        <strain evidence="4">14</strain>
    </source>
</reference>
<evidence type="ECO:0000256" key="1">
    <source>
        <dbReference type="SAM" id="Coils"/>
    </source>
</evidence>
<keyword evidence="3" id="KW-0812">Transmembrane</keyword>
<feature type="transmembrane region" description="Helical" evidence="3">
    <location>
        <begin position="51"/>
        <end position="73"/>
    </location>
</feature>
<dbReference type="AlphaFoldDB" id="A0A9W6CWU0"/>